<proteinExistence type="predicted"/>
<keyword evidence="1" id="KW-0732">Signal</keyword>
<dbReference type="GO" id="GO:0005509">
    <property type="term" value="F:calcium ion binding"/>
    <property type="evidence" value="ECO:0007669"/>
    <property type="project" value="InterPro"/>
</dbReference>
<dbReference type="AlphaFoldDB" id="A0A2U1CWT2"/>
<dbReference type="Pfam" id="PF05735">
    <property type="entry name" value="TSP_C"/>
    <property type="match status" value="1"/>
</dbReference>
<dbReference type="NCBIfam" id="TIGR03901">
    <property type="entry name" value="MYXO-CTERM"/>
    <property type="match status" value="1"/>
</dbReference>
<comment type="caution">
    <text evidence="3">The sequence shown here is derived from an EMBL/GenBank/DDBJ whole genome shotgun (WGS) entry which is preliminary data.</text>
</comment>
<evidence type="ECO:0000313" key="3">
    <source>
        <dbReference type="EMBL" id="PVY76427.1"/>
    </source>
</evidence>
<accession>A0A2U1CWT2</accession>
<evidence type="ECO:0000259" key="2">
    <source>
        <dbReference type="PROSITE" id="PS51236"/>
    </source>
</evidence>
<feature type="chain" id="PRO_5015557675" evidence="1">
    <location>
        <begin position="25"/>
        <end position="279"/>
    </location>
</feature>
<dbReference type="GO" id="GO:0007155">
    <property type="term" value="P:cell adhesion"/>
    <property type="evidence" value="ECO:0007669"/>
    <property type="project" value="InterPro"/>
</dbReference>
<dbReference type="SUPFAM" id="SSF49899">
    <property type="entry name" value="Concanavalin A-like lectins/glucanases"/>
    <property type="match status" value="1"/>
</dbReference>
<gene>
    <name evidence="3" type="ORF">C8D92_105180</name>
</gene>
<organism evidence="3 4">
    <name type="scientific">Tamilnaduibacter salinus</name>
    <dbReference type="NCBI Taxonomy" id="1484056"/>
    <lineage>
        <taxon>Bacteria</taxon>
        <taxon>Pseudomonadati</taxon>
        <taxon>Pseudomonadota</taxon>
        <taxon>Gammaproteobacteria</taxon>
        <taxon>Pseudomonadales</taxon>
        <taxon>Marinobacteraceae</taxon>
        <taxon>Tamilnaduibacter</taxon>
    </lineage>
</organism>
<evidence type="ECO:0000313" key="4">
    <source>
        <dbReference type="Proteomes" id="UP000245887"/>
    </source>
</evidence>
<dbReference type="GO" id="GO:0005576">
    <property type="term" value="C:extracellular region"/>
    <property type="evidence" value="ECO:0007669"/>
    <property type="project" value="InterPro"/>
</dbReference>
<dbReference type="RefSeq" id="WP_207775149.1">
    <property type="nucleotide sequence ID" value="NZ_QEKQ01000005.1"/>
</dbReference>
<dbReference type="PROSITE" id="PS51236">
    <property type="entry name" value="TSP_CTER"/>
    <property type="match status" value="1"/>
</dbReference>
<dbReference type="InterPro" id="IPR008859">
    <property type="entry name" value="Thrombospondin_C"/>
</dbReference>
<protein>
    <submittedName>
        <fullName evidence="3">Putative secreted protein with PEP-CTERM sorting signal/MYXO-CTERM domain-containing protein</fullName>
    </submittedName>
</protein>
<dbReference type="EMBL" id="QEKQ01000005">
    <property type="protein sequence ID" value="PVY76427.1"/>
    <property type="molecule type" value="Genomic_DNA"/>
</dbReference>
<dbReference type="Gene3D" id="2.60.120.200">
    <property type="match status" value="1"/>
</dbReference>
<dbReference type="Pfam" id="PF07589">
    <property type="entry name" value="PEP-CTERM"/>
    <property type="match status" value="1"/>
</dbReference>
<feature type="domain" description="TSP C-terminal" evidence="2">
    <location>
        <begin position="22"/>
        <end position="236"/>
    </location>
</feature>
<dbReference type="Proteomes" id="UP000245887">
    <property type="component" value="Unassembled WGS sequence"/>
</dbReference>
<dbReference type="InterPro" id="IPR013320">
    <property type="entry name" value="ConA-like_dom_sf"/>
</dbReference>
<feature type="signal peptide" evidence="1">
    <location>
        <begin position="1"/>
        <end position="24"/>
    </location>
</feature>
<reference evidence="3 4" key="1">
    <citation type="submission" date="2018-04" db="EMBL/GenBank/DDBJ databases">
        <title>Genomic Encyclopedia of Type Strains, Phase IV (KMG-IV): sequencing the most valuable type-strain genomes for metagenomic binning, comparative biology and taxonomic classification.</title>
        <authorList>
            <person name="Goeker M."/>
        </authorList>
    </citation>
    <scope>NUCLEOTIDE SEQUENCE [LARGE SCALE GENOMIC DNA]</scope>
    <source>
        <strain evidence="3 4">DSM 28688</strain>
    </source>
</reference>
<evidence type="ECO:0000256" key="1">
    <source>
        <dbReference type="SAM" id="SignalP"/>
    </source>
</evidence>
<dbReference type="InterPro" id="IPR024038">
    <property type="entry name" value="MYXO-CTERM"/>
</dbReference>
<dbReference type="InterPro" id="IPR013424">
    <property type="entry name" value="Ice-binding_C"/>
</dbReference>
<name>A0A2U1CWT2_9GAMM</name>
<dbReference type="NCBIfam" id="TIGR02595">
    <property type="entry name" value="PEP_CTERM"/>
    <property type="match status" value="1"/>
</dbReference>
<sequence>MNHLTKGTCALALAAVLAAPGAFAVPVPVDLSGWTANGGSSSWNVQPGNDSVLQTVNGAPTIFFDPATTSTQGTELSGTIQVTTSGDNDFIGFALGYDAGEIFDANADYYLIDWKQGDQSGWDQGLSISHVENGTNGNTTGTGGSFWQHPDDEVTQIASATNLGATGWSDNTEYAFDLLFTSQLIKVWVDDVLELDVTAADFGLGSFDDGSFGFYNYSQANVLYAGITESDFCVEFPDDPDCQNGTDPDPDPVPEPGTLALLALALAGLALSRRRRSTQ</sequence>